<feature type="compositionally biased region" description="Basic and acidic residues" evidence="1">
    <location>
        <begin position="31"/>
        <end position="43"/>
    </location>
</feature>
<accession>A0ABX1KDJ3</accession>
<comment type="caution">
    <text evidence="2">The sequence shown here is derived from an EMBL/GenBank/DDBJ whole genome shotgun (WGS) entry which is preliminary data.</text>
</comment>
<dbReference type="Proteomes" id="UP001429745">
    <property type="component" value="Unassembled WGS sequence"/>
</dbReference>
<name>A0ABX1KDJ3_9MICO</name>
<evidence type="ECO:0000313" key="3">
    <source>
        <dbReference type="Proteomes" id="UP001429745"/>
    </source>
</evidence>
<sequence>MDATTFAVMRLAEHRFADLERDNRHRRAHAERRAALAERRAADAAEAPARNAATDLALAGPSS</sequence>
<reference evidence="2 3" key="1">
    <citation type="submission" date="2020-04" db="EMBL/GenBank/DDBJ databases">
        <title>CFH 90308 Microbacterium sp.</title>
        <authorList>
            <person name="Nie G."/>
            <person name="Ming H."/>
            <person name="Xia T."/>
        </authorList>
    </citation>
    <scope>NUCLEOTIDE SEQUENCE [LARGE SCALE GENOMIC DNA]</scope>
    <source>
        <strain evidence="2 3">CFH 90308</strain>
    </source>
</reference>
<evidence type="ECO:0000313" key="2">
    <source>
        <dbReference type="EMBL" id="NLP84144.1"/>
    </source>
</evidence>
<keyword evidence="3" id="KW-1185">Reference proteome</keyword>
<feature type="compositionally biased region" description="Low complexity" evidence="1">
    <location>
        <begin position="44"/>
        <end position="53"/>
    </location>
</feature>
<evidence type="ECO:0000256" key="1">
    <source>
        <dbReference type="SAM" id="MobiDB-lite"/>
    </source>
</evidence>
<feature type="region of interest" description="Disordered" evidence="1">
    <location>
        <begin position="24"/>
        <end position="63"/>
    </location>
</feature>
<protein>
    <submittedName>
        <fullName evidence="2">Uncharacterized protein</fullName>
    </submittedName>
</protein>
<organism evidence="2 3">
    <name type="scientific">Microbacterium salsuginis</name>
    <dbReference type="NCBI Taxonomy" id="2722803"/>
    <lineage>
        <taxon>Bacteria</taxon>
        <taxon>Bacillati</taxon>
        <taxon>Actinomycetota</taxon>
        <taxon>Actinomycetes</taxon>
        <taxon>Micrococcales</taxon>
        <taxon>Microbacteriaceae</taxon>
        <taxon>Microbacterium</taxon>
    </lineage>
</organism>
<proteinExistence type="predicted"/>
<gene>
    <name evidence="2" type="ORF">HF576_09795</name>
</gene>
<dbReference type="RefSeq" id="WP_168912606.1">
    <property type="nucleotide sequence ID" value="NZ_JABACI010000002.1"/>
</dbReference>
<dbReference type="EMBL" id="JABACI010000002">
    <property type="protein sequence ID" value="NLP84144.1"/>
    <property type="molecule type" value="Genomic_DNA"/>
</dbReference>